<feature type="non-terminal residue" evidence="1">
    <location>
        <position position="440"/>
    </location>
</feature>
<name>A0A433U7G0_ELYCH</name>
<feature type="non-terminal residue" evidence="1">
    <location>
        <position position="1"/>
    </location>
</feature>
<reference evidence="1 2" key="1">
    <citation type="submission" date="2019-01" db="EMBL/GenBank/DDBJ databases">
        <title>A draft genome assembly of the solar-powered sea slug Elysia chlorotica.</title>
        <authorList>
            <person name="Cai H."/>
            <person name="Li Q."/>
            <person name="Fang X."/>
            <person name="Li J."/>
            <person name="Curtis N.E."/>
            <person name="Altenburger A."/>
            <person name="Shibata T."/>
            <person name="Feng M."/>
            <person name="Maeda T."/>
            <person name="Schwartz J.A."/>
            <person name="Shigenobu S."/>
            <person name="Lundholm N."/>
            <person name="Nishiyama T."/>
            <person name="Yang H."/>
            <person name="Hasebe M."/>
            <person name="Li S."/>
            <person name="Pierce S.K."/>
            <person name="Wang J."/>
        </authorList>
    </citation>
    <scope>NUCLEOTIDE SEQUENCE [LARGE SCALE GENOMIC DNA]</scope>
    <source>
        <strain evidence="1">EC2010</strain>
        <tissue evidence="1">Whole organism of an adult</tissue>
    </source>
</reference>
<gene>
    <name evidence="1" type="ORF">EGW08_002483</name>
</gene>
<organism evidence="1 2">
    <name type="scientific">Elysia chlorotica</name>
    <name type="common">Eastern emerald elysia</name>
    <name type="synonym">Sea slug</name>
    <dbReference type="NCBI Taxonomy" id="188477"/>
    <lineage>
        <taxon>Eukaryota</taxon>
        <taxon>Metazoa</taxon>
        <taxon>Spiralia</taxon>
        <taxon>Lophotrochozoa</taxon>
        <taxon>Mollusca</taxon>
        <taxon>Gastropoda</taxon>
        <taxon>Heterobranchia</taxon>
        <taxon>Euthyneura</taxon>
        <taxon>Panpulmonata</taxon>
        <taxon>Sacoglossa</taxon>
        <taxon>Placobranchoidea</taxon>
        <taxon>Plakobranchidae</taxon>
        <taxon>Elysia</taxon>
    </lineage>
</organism>
<sequence>LCLVFLLPRVLLLKHSLYKAKPQVGALVLLLGQEGHDLVSQHIAQVFAQTRGQICLGQAGTQTVLRRNLGVLASTVLGDFPKHADGPLSGFSRRPDDALEVEQVLHGGVRVVVCRQPVLVGPEHPHHIRVLLFKPGRENEEEIWCVCLHFPCKSVHVIPDGAKPLAVVTEPDDDGVVECVGCLQIFQKLEVQLVAHKRLVVVVVCQPREETSLPVREEWRLVGLSAVVVVEKLQPVVVQFGYFRLVSEALLVLPHQVILDGFHHQGAHVVVHGLPVEAVPQVVKGCDDDLVEDNPSPVSQPPRVAPHERLIDLIHPAAGLELPLGVVGELLVGPACEKRHHVGRGGVAQLAVLVHLQPAKLLDEEVSSLWHGAGEVLLREAVYAKHENAEGFCRRVFVDVNFVAVAVDLLHVWVEPHHGEVRARDCLVVGVEAFHLDVLV</sequence>
<dbReference type="EMBL" id="RQTK01000048">
    <property type="protein sequence ID" value="RUS89780.1"/>
    <property type="molecule type" value="Genomic_DNA"/>
</dbReference>
<dbReference type="Proteomes" id="UP000271974">
    <property type="component" value="Unassembled WGS sequence"/>
</dbReference>
<accession>A0A433U7G0</accession>
<evidence type="ECO:0000313" key="2">
    <source>
        <dbReference type="Proteomes" id="UP000271974"/>
    </source>
</evidence>
<proteinExistence type="predicted"/>
<evidence type="ECO:0000313" key="1">
    <source>
        <dbReference type="EMBL" id="RUS89780.1"/>
    </source>
</evidence>
<keyword evidence="2" id="KW-1185">Reference proteome</keyword>
<dbReference type="AlphaFoldDB" id="A0A433U7G0"/>
<protein>
    <submittedName>
        <fullName evidence="1">Uncharacterized protein</fullName>
    </submittedName>
</protein>
<comment type="caution">
    <text evidence="1">The sequence shown here is derived from an EMBL/GenBank/DDBJ whole genome shotgun (WGS) entry which is preliminary data.</text>
</comment>